<dbReference type="OrthoDB" id="8264946at2"/>
<dbReference type="InterPro" id="IPR051532">
    <property type="entry name" value="Ester_Hydrolysis_Enzymes"/>
</dbReference>
<proteinExistence type="predicted"/>
<evidence type="ECO:0000313" key="2">
    <source>
        <dbReference type="EMBL" id="KIX10993.1"/>
    </source>
</evidence>
<protein>
    <recommendedName>
        <fullName evidence="1">SGNH hydrolase-type esterase domain-containing protein</fullName>
    </recommendedName>
</protein>
<dbReference type="EMBL" id="AZAC01000078">
    <property type="protein sequence ID" value="KIX10993.1"/>
    <property type="molecule type" value="Genomic_DNA"/>
</dbReference>
<dbReference type="InterPro" id="IPR036514">
    <property type="entry name" value="SGNH_hydro_sf"/>
</dbReference>
<evidence type="ECO:0000259" key="1">
    <source>
        <dbReference type="Pfam" id="PF13472"/>
    </source>
</evidence>
<evidence type="ECO:0000313" key="3">
    <source>
        <dbReference type="Proteomes" id="UP000032233"/>
    </source>
</evidence>
<comment type="caution">
    <text evidence="2">The sequence shown here is derived from an EMBL/GenBank/DDBJ whole genome shotgun (WGS) entry which is preliminary data.</text>
</comment>
<dbReference type="InterPro" id="IPR013830">
    <property type="entry name" value="SGNH_hydro"/>
</dbReference>
<name>A0A0D2HK33_9BACT</name>
<dbReference type="Pfam" id="PF13472">
    <property type="entry name" value="Lipase_GDSL_2"/>
    <property type="match status" value="1"/>
</dbReference>
<dbReference type="CDD" id="cd00229">
    <property type="entry name" value="SGNH_hydrolase"/>
    <property type="match status" value="1"/>
</dbReference>
<dbReference type="Proteomes" id="UP000032233">
    <property type="component" value="Unassembled WGS sequence"/>
</dbReference>
<keyword evidence="3" id="KW-1185">Reference proteome</keyword>
<dbReference type="RefSeq" id="WP_044352670.1">
    <property type="nucleotide sequence ID" value="NZ_AZAC01000078.1"/>
</dbReference>
<dbReference type="InParanoid" id="A0A0D2HK33"/>
<gene>
    <name evidence="2" type="ORF">X474_26920</name>
</gene>
<dbReference type="GO" id="GO:0016788">
    <property type="term" value="F:hydrolase activity, acting on ester bonds"/>
    <property type="evidence" value="ECO:0007669"/>
    <property type="project" value="UniProtKB-ARBA"/>
</dbReference>
<dbReference type="STRING" id="1429043.X474_26920"/>
<organism evidence="2 3">
    <name type="scientific">Dethiosulfatarculus sandiegensis</name>
    <dbReference type="NCBI Taxonomy" id="1429043"/>
    <lineage>
        <taxon>Bacteria</taxon>
        <taxon>Pseudomonadati</taxon>
        <taxon>Thermodesulfobacteriota</taxon>
        <taxon>Desulfarculia</taxon>
        <taxon>Desulfarculales</taxon>
        <taxon>Desulfarculaceae</taxon>
        <taxon>Dethiosulfatarculus</taxon>
    </lineage>
</organism>
<dbReference type="SUPFAM" id="SSF52266">
    <property type="entry name" value="SGNH hydrolase"/>
    <property type="match status" value="1"/>
</dbReference>
<reference evidence="2 3" key="1">
    <citation type="submission" date="2013-11" db="EMBL/GenBank/DDBJ databases">
        <title>Metagenomic analysis of a methanogenic consortium involved in long chain n-alkane degradation.</title>
        <authorList>
            <person name="Davidova I.A."/>
            <person name="Callaghan A.V."/>
            <person name="Wawrik B."/>
            <person name="Pruitt S."/>
            <person name="Marks C."/>
            <person name="Duncan K.E."/>
            <person name="Suflita J.M."/>
        </authorList>
    </citation>
    <scope>NUCLEOTIDE SEQUENCE [LARGE SCALE GENOMIC DNA]</scope>
    <source>
        <strain evidence="2 3">SPR</strain>
    </source>
</reference>
<sequence length="365" mass="42760">MNIGPWLGYGALAALPVLEAGSRLWHRLYYGLTFRSRVIGEYPYTGFMEKAPDPFYFTLKPNFSSPQVHINSLGIRGPEPLPLGKSKRIMLMGESEFFGAKLPLEKDLWSIRLKQMLDEKGLSDWEVINASVPGYNVVQYRAMWQKKWREIKPDILLLRVGGNEISQSYALGSTWRPGLSWPWEFILKLEKKSSRLEKILHRSCLYCSLGRNKITKRPKFKRVDDNFQWDRTLTSIFDNQKAILEDARSLGTKVAFVSLNPAYSPSMTRYEAKTMELLQNNWREFYDGWAGYQFEYIQRLRDELALQLDAPFVNLAQEVWKNPKRAKFYVDVVHFSAQGHDYFARTLFDQVERLGWWQEKKVMKQ</sequence>
<feature type="domain" description="SGNH hydrolase-type esterase" evidence="1">
    <location>
        <begin position="104"/>
        <end position="341"/>
    </location>
</feature>
<dbReference type="PANTHER" id="PTHR30383">
    <property type="entry name" value="THIOESTERASE 1/PROTEASE 1/LYSOPHOSPHOLIPASE L1"/>
    <property type="match status" value="1"/>
</dbReference>
<dbReference type="AlphaFoldDB" id="A0A0D2HK33"/>
<accession>A0A0D2HK33</accession>
<dbReference type="Gene3D" id="3.40.50.1110">
    <property type="entry name" value="SGNH hydrolase"/>
    <property type="match status" value="1"/>
</dbReference>